<keyword evidence="7 10" id="KW-0235">DNA replication</keyword>
<dbReference type="Gene3D" id="3.10.150.10">
    <property type="entry name" value="DNA Polymerase III, subunit A, domain 2"/>
    <property type="match status" value="1"/>
</dbReference>
<protein>
    <recommendedName>
        <fullName evidence="3 10">Beta sliding clamp</fullName>
    </recommendedName>
</protein>
<dbReference type="InterPro" id="IPR046938">
    <property type="entry name" value="DNA_clamp_sf"/>
</dbReference>
<comment type="function">
    <text evidence="10">Confers DNA tethering and processivity to DNA polymerases and other proteins. Acts as a clamp, forming a ring around DNA (a reaction catalyzed by the clamp-loading complex) which diffuses in an ATP-independent manner freely and bidirectionally along dsDNA. Initially characterized for its ability to contact the catalytic subunit of DNA polymerase III (Pol III), a complex, multichain enzyme responsible for most of the replicative synthesis in bacteria; Pol III exhibits 3'-5' exonuclease proofreading activity. The beta chain is required for initiation of replication as well as for processivity of DNA replication.</text>
</comment>
<feature type="domain" description="DNA polymerase III beta sliding clamp C-terminal" evidence="13">
    <location>
        <begin position="252"/>
        <end position="366"/>
    </location>
</feature>
<dbReference type="GO" id="GO:0009360">
    <property type="term" value="C:DNA polymerase III complex"/>
    <property type="evidence" value="ECO:0007669"/>
    <property type="project" value="InterPro"/>
</dbReference>
<dbReference type="GO" id="GO:0005737">
    <property type="term" value="C:cytoplasm"/>
    <property type="evidence" value="ECO:0007669"/>
    <property type="project" value="UniProtKB-SubCell"/>
</dbReference>
<proteinExistence type="inferred from homology"/>
<dbReference type="GO" id="GO:0006271">
    <property type="term" value="P:DNA strand elongation involved in DNA replication"/>
    <property type="evidence" value="ECO:0007669"/>
    <property type="project" value="TreeGrafter"/>
</dbReference>
<evidence type="ECO:0000256" key="6">
    <source>
        <dbReference type="ARBA" id="ARBA00022695"/>
    </source>
</evidence>
<dbReference type="PIRSF" id="PIRSF000804">
    <property type="entry name" value="DNA_pol_III_b"/>
    <property type="match status" value="1"/>
</dbReference>
<sequence>MRFTVTSNDLLQQLLTVAKVISSKSIAAIPVLENILFELKGNALTLTAADQSNRLTSTLEVQNQDGDGSFTVRNSIIIDALKELPDQPIEVEIDTKAHQATVTYSNGHYSFLTSSADVYPEGLELESKDVRSVELPAQSLLKGLERTVFAASDDDRRPIMTGVFLDFFEDKLVFVASDGRILVRYTDNNIKSESTASFCLPARVCLLLTRGLLAKETSPVRVSFDERNVRFEMKSGALTARLLEGKYPNYNSVIPPQSPHNITVDKDQLFFASKRVSLFSNKASSLVIFEFADGNIHITGQDLELSIAAEETIPCSGQEPDTRVRIGFDFNFLQRLLQSISSDQILFSLSDQTRAGVITPLQNEDGIEVCTLIIPMKLIGE</sequence>
<evidence type="ECO:0000256" key="7">
    <source>
        <dbReference type="ARBA" id="ARBA00022705"/>
    </source>
</evidence>
<dbReference type="PANTHER" id="PTHR30478">
    <property type="entry name" value="DNA POLYMERASE III SUBUNIT BETA"/>
    <property type="match status" value="1"/>
</dbReference>
<dbReference type="HOGENOM" id="CLU_038149_4_1_10"/>
<dbReference type="Pfam" id="PF00712">
    <property type="entry name" value="DNA_pol3_beta"/>
    <property type="match status" value="1"/>
</dbReference>
<keyword evidence="4 10" id="KW-0963">Cytoplasm</keyword>
<feature type="domain" description="DNA polymerase III beta sliding clamp N-terminal" evidence="11">
    <location>
        <begin position="1"/>
        <end position="120"/>
    </location>
</feature>
<evidence type="ECO:0000256" key="5">
    <source>
        <dbReference type="ARBA" id="ARBA00022679"/>
    </source>
</evidence>
<keyword evidence="9" id="KW-0238">DNA-binding</keyword>
<reference evidence="14 15" key="1">
    <citation type="submission" date="2012-05" db="EMBL/GenBank/DDBJ databases">
        <authorList>
            <person name="Weinstock G."/>
            <person name="Sodergren E."/>
            <person name="Lobos E.A."/>
            <person name="Fulton L."/>
            <person name="Fulton R."/>
            <person name="Courtney L."/>
            <person name="Fronick C."/>
            <person name="O'Laughlin M."/>
            <person name="Godfrey J."/>
            <person name="Wilson R.M."/>
            <person name="Miner T."/>
            <person name="Farmer C."/>
            <person name="Delehaunty K."/>
            <person name="Cordes M."/>
            <person name="Minx P."/>
            <person name="Tomlinson C."/>
            <person name="Chen J."/>
            <person name="Wollam A."/>
            <person name="Pepin K.H."/>
            <person name="Bhonagiri V."/>
            <person name="Zhang X."/>
            <person name="Suruliraj S."/>
            <person name="Warren W."/>
            <person name="Mitreva M."/>
            <person name="Mardis E.R."/>
            <person name="Wilson R.K."/>
        </authorList>
    </citation>
    <scope>NUCLEOTIDE SEQUENCE [LARGE SCALE GENOMIC DNA]</scope>
    <source>
        <strain evidence="14 15">F0037</strain>
    </source>
</reference>
<feature type="domain" description="DNA polymerase III beta sliding clamp central" evidence="12">
    <location>
        <begin position="135"/>
        <end position="249"/>
    </location>
</feature>
<dbReference type="InterPro" id="IPR022634">
    <property type="entry name" value="DNA_polIII_beta_N"/>
</dbReference>
<dbReference type="NCBIfam" id="TIGR00663">
    <property type="entry name" value="dnan"/>
    <property type="match status" value="1"/>
</dbReference>
<dbReference type="InterPro" id="IPR022635">
    <property type="entry name" value="DNA_polIII_beta_C"/>
</dbReference>
<evidence type="ECO:0000259" key="11">
    <source>
        <dbReference type="Pfam" id="PF00712"/>
    </source>
</evidence>
<evidence type="ECO:0000256" key="8">
    <source>
        <dbReference type="ARBA" id="ARBA00022932"/>
    </source>
</evidence>
<evidence type="ECO:0000256" key="2">
    <source>
        <dbReference type="ARBA" id="ARBA00010752"/>
    </source>
</evidence>
<evidence type="ECO:0000256" key="10">
    <source>
        <dbReference type="PIRNR" id="PIRNR000804"/>
    </source>
</evidence>
<dbReference type="Pfam" id="PF02768">
    <property type="entry name" value="DNA_pol3_beta_3"/>
    <property type="match status" value="1"/>
</dbReference>
<name>L1NGF2_9PORP</name>
<dbReference type="Pfam" id="PF02767">
    <property type="entry name" value="DNA_pol3_beta_2"/>
    <property type="match status" value="1"/>
</dbReference>
<dbReference type="InterPro" id="IPR022637">
    <property type="entry name" value="DNA_polIII_beta_cen"/>
</dbReference>
<comment type="caution">
    <text evidence="14">The sequence shown here is derived from an EMBL/GenBank/DDBJ whole genome shotgun (WGS) entry which is preliminary data.</text>
</comment>
<dbReference type="PATRIC" id="fig|1127696.3.peg.598"/>
<evidence type="ECO:0000256" key="9">
    <source>
        <dbReference type="ARBA" id="ARBA00023125"/>
    </source>
</evidence>
<dbReference type="GO" id="GO:0003887">
    <property type="term" value="F:DNA-directed DNA polymerase activity"/>
    <property type="evidence" value="ECO:0007669"/>
    <property type="project" value="UniProtKB-UniRule"/>
</dbReference>
<dbReference type="Gene3D" id="3.70.10.10">
    <property type="match status" value="1"/>
</dbReference>
<evidence type="ECO:0000313" key="14">
    <source>
        <dbReference type="EMBL" id="EKY02282.1"/>
    </source>
</evidence>
<dbReference type="EMBL" id="AMEQ01000018">
    <property type="protein sequence ID" value="EKY02282.1"/>
    <property type="molecule type" value="Genomic_DNA"/>
</dbReference>
<evidence type="ECO:0000313" key="15">
    <source>
        <dbReference type="Proteomes" id="UP000010408"/>
    </source>
</evidence>
<accession>L1NGF2</accession>
<keyword evidence="5 10" id="KW-0808">Transferase</keyword>
<dbReference type="CDD" id="cd00140">
    <property type="entry name" value="beta_clamp"/>
    <property type="match status" value="1"/>
</dbReference>
<dbReference type="Proteomes" id="UP000010408">
    <property type="component" value="Unassembled WGS sequence"/>
</dbReference>
<evidence type="ECO:0000256" key="4">
    <source>
        <dbReference type="ARBA" id="ARBA00022490"/>
    </source>
</evidence>
<dbReference type="GO" id="GO:0003677">
    <property type="term" value="F:DNA binding"/>
    <property type="evidence" value="ECO:0007669"/>
    <property type="project" value="UniProtKB-UniRule"/>
</dbReference>
<dbReference type="PANTHER" id="PTHR30478:SF0">
    <property type="entry name" value="BETA SLIDING CLAMP"/>
    <property type="match status" value="1"/>
</dbReference>
<dbReference type="eggNOG" id="COG0592">
    <property type="taxonomic scope" value="Bacteria"/>
</dbReference>
<evidence type="ECO:0000259" key="13">
    <source>
        <dbReference type="Pfam" id="PF02768"/>
    </source>
</evidence>
<comment type="subunit">
    <text evidence="10">Forms a ring-shaped head-to-tail homodimer around DNA.</text>
</comment>
<comment type="similarity">
    <text evidence="2 10">Belongs to the beta sliding clamp family.</text>
</comment>
<dbReference type="SMART" id="SM00480">
    <property type="entry name" value="POL3Bc"/>
    <property type="match status" value="1"/>
</dbReference>
<comment type="subcellular location">
    <subcellularLocation>
        <location evidence="1 10">Cytoplasm</location>
    </subcellularLocation>
</comment>
<evidence type="ECO:0000259" key="12">
    <source>
        <dbReference type="Pfam" id="PF02767"/>
    </source>
</evidence>
<dbReference type="AlphaFoldDB" id="L1NGF2"/>
<dbReference type="RefSeq" id="WP_005468881.1">
    <property type="nucleotide sequence ID" value="NZ_KB291043.1"/>
</dbReference>
<dbReference type="GO" id="GO:0008408">
    <property type="term" value="F:3'-5' exonuclease activity"/>
    <property type="evidence" value="ECO:0007669"/>
    <property type="project" value="InterPro"/>
</dbReference>
<evidence type="ECO:0000256" key="3">
    <source>
        <dbReference type="ARBA" id="ARBA00021035"/>
    </source>
</evidence>
<keyword evidence="8 10" id="KW-0239">DNA-directed DNA polymerase</keyword>
<dbReference type="STRING" id="1127696.HMPREF9134_00671"/>
<evidence type="ECO:0000256" key="1">
    <source>
        <dbReference type="ARBA" id="ARBA00004496"/>
    </source>
</evidence>
<dbReference type="SUPFAM" id="SSF55979">
    <property type="entry name" value="DNA clamp"/>
    <property type="match status" value="3"/>
</dbReference>
<gene>
    <name evidence="14" type="ORF">HMPREF9134_00671</name>
</gene>
<dbReference type="InterPro" id="IPR001001">
    <property type="entry name" value="DNA_polIII_beta"/>
</dbReference>
<organism evidence="14 15">
    <name type="scientific">Porphyromonas catoniae F0037</name>
    <dbReference type="NCBI Taxonomy" id="1127696"/>
    <lineage>
        <taxon>Bacteria</taxon>
        <taxon>Pseudomonadati</taxon>
        <taxon>Bacteroidota</taxon>
        <taxon>Bacteroidia</taxon>
        <taxon>Bacteroidales</taxon>
        <taxon>Porphyromonadaceae</taxon>
        <taxon>Porphyromonas</taxon>
    </lineage>
</organism>
<keyword evidence="6 10" id="KW-0548">Nucleotidyltransferase</keyword>